<dbReference type="InterPro" id="IPR003615">
    <property type="entry name" value="HNH_nuc"/>
</dbReference>
<dbReference type="Gene3D" id="1.10.30.50">
    <property type="match status" value="1"/>
</dbReference>
<proteinExistence type="predicted"/>
<dbReference type="CDD" id="cd00085">
    <property type="entry name" value="HNHc"/>
    <property type="match status" value="1"/>
</dbReference>
<dbReference type="AlphaFoldDB" id="A0A1H5C832"/>
<dbReference type="Proteomes" id="UP000181980">
    <property type="component" value="Unassembled WGS sequence"/>
</dbReference>
<evidence type="ECO:0000259" key="2">
    <source>
        <dbReference type="SMART" id="SM00507"/>
    </source>
</evidence>
<dbReference type="EMBL" id="FNUC01000001">
    <property type="protein sequence ID" value="SED62658.1"/>
    <property type="molecule type" value="Genomic_DNA"/>
</dbReference>
<accession>A0A1H5C832</accession>
<feature type="compositionally biased region" description="Low complexity" evidence="1">
    <location>
        <begin position="310"/>
        <end position="334"/>
    </location>
</feature>
<dbReference type="Pfam" id="PF02720">
    <property type="entry name" value="DUF222"/>
    <property type="match status" value="1"/>
</dbReference>
<evidence type="ECO:0000313" key="3">
    <source>
        <dbReference type="EMBL" id="SED62658.1"/>
    </source>
</evidence>
<gene>
    <name evidence="3" type="ORF">SAMN04488561_0126</name>
</gene>
<protein>
    <recommendedName>
        <fullName evidence="2">HNH nuclease domain-containing protein</fullName>
    </recommendedName>
</protein>
<dbReference type="STRING" id="561176.SAMN04488561_0126"/>
<dbReference type="SMART" id="SM00507">
    <property type="entry name" value="HNHc"/>
    <property type="match status" value="1"/>
</dbReference>
<reference evidence="4" key="1">
    <citation type="submission" date="2016-10" db="EMBL/GenBank/DDBJ databases">
        <authorList>
            <person name="Varghese N."/>
            <person name="Submissions S."/>
        </authorList>
    </citation>
    <scope>NUCLEOTIDE SEQUENCE [LARGE SCALE GENOMIC DNA]</scope>
    <source>
        <strain evidence="4">DSM 45237</strain>
    </source>
</reference>
<keyword evidence="4" id="KW-1185">Reference proteome</keyword>
<feature type="domain" description="HNH nuclease" evidence="2">
    <location>
        <begin position="423"/>
        <end position="475"/>
    </location>
</feature>
<dbReference type="InterPro" id="IPR003870">
    <property type="entry name" value="DUF222"/>
</dbReference>
<sequence length="520" mass="53852">MEAAKIIYMFDKTLLTAPSPGAAADAVDGAVAGAAAGSAPLRGPCADAPAGPLLAAALAAFDPGAAEAYDLVEAAARWARLAAWVAAGEAATLAELASHPQLRPDAAGYRSLHPVTNTAVEIAGRCQVTARQAEHQVGHALQLVHDFPATHAALSAGAIDLRRARVITGELGSQHPDVRARVEAAVLPDAPGLDAVALRKLVTRLLHQLAPAETAERHQQARDGRYAAVTPAAEGMAFLEALLPAEDATALSTALNAAAADAKRADAAASAPARTHDQRRADALAELAWTALAACGAGSTARAADDDRAASPGARTARTASDRAASPDARTAPGDGDRTARAASRAGRRGTARRRPVVVQVTVPFSTLIGLDDHPGDLDGYGHIPAATARELAAAGVWTWLRTEPGTGQLLDHGRARYRPTTALADFIVARDRTCRAPGCHRSARACDIDHAVPFETGGPTSPANCHALCTTHHLLKHRGGWSVTRHRDGSTRWRSPTGHHYVRAPERIGAATRSAAPSG</sequence>
<evidence type="ECO:0000256" key="1">
    <source>
        <dbReference type="SAM" id="MobiDB-lite"/>
    </source>
</evidence>
<organism evidence="3 4">
    <name type="scientific">Jiangella alba</name>
    <dbReference type="NCBI Taxonomy" id="561176"/>
    <lineage>
        <taxon>Bacteria</taxon>
        <taxon>Bacillati</taxon>
        <taxon>Actinomycetota</taxon>
        <taxon>Actinomycetes</taxon>
        <taxon>Jiangellales</taxon>
        <taxon>Jiangellaceae</taxon>
        <taxon>Jiangella</taxon>
    </lineage>
</organism>
<feature type="compositionally biased region" description="Basic residues" evidence="1">
    <location>
        <begin position="346"/>
        <end position="355"/>
    </location>
</feature>
<feature type="region of interest" description="Disordered" evidence="1">
    <location>
        <begin position="300"/>
        <end position="355"/>
    </location>
</feature>
<name>A0A1H5C832_9ACTN</name>
<evidence type="ECO:0000313" key="4">
    <source>
        <dbReference type="Proteomes" id="UP000181980"/>
    </source>
</evidence>